<dbReference type="InterPro" id="IPR026001">
    <property type="entry name" value="Abi-like_C"/>
</dbReference>
<dbReference type="GO" id="GO:0004386">
    <property type="term" value="F:helicase activity"/>
    <property type="evidence" value="ECO:0007669"/>
    <property type="project" value="UniProtKB-KW"/>
</dbReference>
<dbReference type="EMBL" id="CP031761">
    <property type="protein sequence ID" value="AXR02727.1"/>
    <property type="molecule type" value="Genomic_DNA"/>
</dbReference>
<evidence type="ECO:0000313" key="2">
    <source>
        <dbReference type="EMBL" id="AXR02727.1"/>
    </source>
</evidence>
<evidence type="ECO:0000259" key="1">
    <source>
        <dbReference type="Pfam" id="PF14355"/>
    </source>
</evidence>
<sequence>MNKQIPAPLIAVSADALSNLETHASMDSLFMYSNAPGEPPEGSKSVKALEWLRRVNSQSNEPLDILGKLIENYMENPDYQSEYTEVMFQKVENEAYQYVQNIRKCLSRYGLEYHQGGLILDGASAPIKSLSTIIKNRDLPAINAEFDRALENLVRDPREAILAACNILEAVCKTFIEDAGLAMPAKKDLQGVWKVIKDELGFDIRQIQDEDLIRILSGLFSTVSGIGALRTHASAAHAEGRTRYNIKPRHARLAVHAAHTAAVFIIESWDEKKVNS</sequence>
<keyword evidence="2" id="KW-0547">Nucleotide-binding</keyword>
<dbReference type="Pfam" id="PF14355">
    <property type="entry name" value="Abi_C"/>
    <property type="match status" value="1"/>
</dbReference>
<protein>
    <submittedName>
        <fullName evidence="2">ATP-dependent RNA helicase HrpA</fullName>
    </submittedName>
</protein>
<dbReference type="AlphaFoldDB" id="A0AAD0RHA8"/>
<keyword evidence="2" id="KW-0347">Helicase</keyword>
<organism evidence="2 3">
    <name type="scientific">Pseudoalteromonas piscicida</name>
    <dbReference type="NCBI Taxonomy" id="43662"/>
    <lineage>
        <taxon>Bacteria</taxon>
        <taxon>Pseudomonadati</taxon>
        <taxon>Pseudomonadota</taxon>
        <taxon>Gammaproteobacteria</taxon>
        <taxon>Alteromonadales</taxon>
        <taxon>Pseudoalteromonadaceae</taxon>
        <taxon>Pseudoalteromonas</taxon>
    </lineage>
</organism>
<keyword evidence="2" id="KW-0067">ATP-binding</keyword>
<dbReference type="KEGG" id="ppis:B1L02_05640"/>
<proteinExistence type="predicted"/>
<feature type="domain" description="Abortive infection protein-like C-terminal" evidence="1">
    <location>
        <begin position="193"/>
        <end position="267"/>
    </location>
</feature>
<evidence type="ECO:0000313" key="3">
    <source>
        <dbReference type="Proteomes" id="UP000258102"/>
    </source>
</evidence>
<dbReference type="Proteomes" id="UP000258102">
    <property type="component" value="Chromosome 1"/>
</dbReference>
<dbReference type="RefSeq" id="WP_088530241.1">
    <property type="nucleotide sequence ID" value="NZ_CP021646.1"/>
</dbReference>
<reference evidence="2 3" key="1">
    <citation type="submission" date="2018-08" db="EMBL/GenBank/DDBJ databases">
        <title>Whole Genome Sequences of Two Pseudoalteromonas piscicida Strains, DE1-A and DE2-A, which Exhibit Strong Antibacterial Activity against Vibrio vulnificus.</title>
        <authorList>
            <person name="Richards G.P."/>
            <person name="Needleman D.S."/>
            <person name="Watson M.A."/>
            <person name="Polson S.W."/>
        </authorList>
    </citation>
    <scope>NUCLEOTIDE SEQUENCE [LARGE SCALE GENOMIC DNA]</scope>
    <source>
        <strain evidence="2 3">DE2-A</strain>
    </source>
</reference>
<gene>
    <name evidence="2" type="ORF">D0511_12130</name>
</gene>
<keyword evidence="2" id="KW-0378">Hydrolase</keyword>
<accession>A0AAD0RHA8</accession>
<name>A0AAD0RHA8_PSEO7</name>